<reference evidence="1 2" key="1">
    <citation type="submission" date="2018-06" db="EMBL/GenBank/DDBJ databases">
        <title>Genomic Encyclopedia of Archaeal and Bacterial Type Strains, Phase II (KMG-II): from individual species to whole genera.</title>
        <authorList>
            <person name="Goeker M."/>
        </authorList>
    </citation>
    <scope>NUCLEOTIDE SEQUENCE [LARGE SCALE GENOMIC DNA]</scope>
    <source>
        <strain evidence="1 2">DSM 21851</strain>
    </source>
</reference>
<protein>
    <submittedName>
        <fullName evidence="1">Uncharacterized protein</fullName>
    </submittedName>
</protein>
<dbReference type="AlphaFoldDB" id="A0A327X6Z1"/>
<evidence type="ECO:0000313" key="1">
    <source>
        <dbReference type="EMBL" id="RAK02429.1"/>
    </source>
</evidence>
<accession>A0A327X6Z1</accession>
<keyword evidence="2" id="KW-1185">Reference proteome</keyword>
<dbReference type="OrthoDB" id="961256at2"/>
<comment type="caution">
    <text evidence="1">The sequence shown here is derived from an EMBL/GenBank/DDBJ whole genome shotgun (WGS) entry which is preliminary data.</text>
</comment>
<proteinExistence type="predicted"/>
<dbReference type="Proteomes" id="UP000248790">
    <property type="component" value="Unassembled WGS sequence"/>
</dbReference>
<sequence length="123" mass="13671">MVTPLADNCPTFVPGMETYYSAYPVVYYESAKQLFGKLCDSATFCLPKVIVLDLARSTDANLDLLRELKANERLRSIPVLIRKLSTASSTPRTITHAVTTPAVSREESIQPEIIWKPQLLIAS</sequence>
<gene>
    <name evidence="1" type="ORF">LX87_00549</name>
</gene>
<dbReference type="EMBL" id="QLMC01000001">
    <property type="protein sequence ID" value="RAK02429.1"/>
    <property type="molecule type" value="Genomic_DNA"/>
</dbReference>
<organism evidence="1 2">
    <name type="scientific">Larkinella arboricola</name>
    <dbReference type="NCBI Taxonomy" id="643671"/>
    <lineage>
        <taxon>Bacteria</taxon>
        <taxon>Pseudomonadati</taxon>
        <taxon>Bacteroidota</taxon>
        <taxon>Cytophagia</taxon>
        <taxon>Cytophagales</taxon>
        <taxon>Spirosomataceae</taxon>
        <taxon>Larkinella</taxon>
    </lineage>
</organism>
<name>A0A327X6Z1_LARAB</name>
<evidence type="ECO:0000313" key="2">
    <source>
        <dbReference type="Proteomes" id="UP000248790"/>
    </source>
</evidence>
<dbReference type="RefSeq" id="WP_146624415.1">
    <property type="nucleotide sequence ID" value="NZ_QLMC01000001.1"/>
</dbReference>